<dbReference type="SUPFAM" id="SSF47413">
    <property type="entry name" value="lambda repressor-like DNA-binding domains"/>
    <property type="match status" value="1"/>
</dbReference>
<dbReference type="RefSeq" id="WP_082770744.1">
    <property type="nucleotide sequence ID" value="NZ_CBCRXN010000003.1"/>
</dbReference>
<accession>A0A318PKF0</accession>
<dbReference type="GO" id="GO:0003677">
    <property type="term" value="F:DNA binding"/>
    <property type="evidence" value="ECO:0007669"/>
    <property type="project" value="InterPro"/>
</dbReference>
<dbReference type="Pfam" id="PF13560">
    <property type="entry name" value="HTH_31"/>
    <property type="match status" value="1"/>
</dbReference>
<evidence type="ECO:0000313" key="2">
    <source>
        <dbReference type="EMBL" id="PYD57412.1"/>
    </source>
</evidence>
<dbReference type="Proteomes" id="UP000248257">
    <property type="component" value="Unassembled WGS sequence"/>
</dbReference>
<organism evidence="2 3">
    <name type="scientific">Komagataeibacter xylinus</name>
    <name type="common">Gluconacetobacter xylinus</name>
    <dbReference type="NCBI Taxonomy" id="28448"/>
    <lineage>
        <taxon>Bacteria</taxon>
        <taxon>Pseudomonadati</taxon>
        <taxon>Pseudomonadota</taxon>
        <taxon>Alphaproteobacteria</taxon>
        <taxon>Acetobacterales</taxon>
        <taxon>Acetobacteraceae</taxon>
        <taxon>Komagataeibacter</taxon>
    </lineage>
</organism>
<dbReference type="InterPro" id="IPR010982">
    <property type="entry name" value="Lambda_DNA-bd_dom_sf"/>
</dbReference>
<reference evidence="2 3" key="1">
    <citation type="submission" date="2017-07" db="EMBL/GenBank/DDBJ databases">
        <title>A draft genome sequence of Komagataeibacter xylinus LMG 1515.</title>
        <authorList>
            <person name="Skraban J."/>
            <person name="Cleenwerck I."/>
            <person name="Vandamme P."/>
            <person name="Trcek J."/>
        </authorList>
    </citation>
    <scope>NUCLEOTIDE SEQUENCE [LARGE SCALE GENOMIC DNA]</scope>
    <source>
        <strain evidence="2 3">LMG 1515</strain>
    </source>
</reference>
<feature type="domain" description="HTH cro/C1-type" evidence="1">
    <location>
        <begin position="42"/>
        <end position="88"/>
    </location>
</feature>
<gene>
    <name evidence="2" type="ORF">CFR75_06230</name>
</gene>
<evidence type="ECO:0000259" key="1">
    <source>
        <dbReference type="PROSITE" id="PS50943"/>
    </source>
</evidence>
<evidence type="ECO:0000313" key="3">
    <source>
        <dbReference type="Proteomes" id="UP000248257"/>
    </source>
</evidence>
<dbReference type="AlphaFoldDB" id="A0A318PKF0"/>
<dbReference type="OrthoDB" id="528805at2"/>
<dbReference type="Gene3D" id="1.10.260.40">
    <property type="entry name" value="lambda repressor-like DNA-binding domains"/>
    <property type="match status" value="1"/>
</dbReference>
<keyword evidence="3" id="KW-1185">Reference proteome</keyword>
<proteinExistence type="predicted"/>
<dbReference type="EMBL" id="NKUC01000009">
    <property type="protein sequence ID" value="PYD57412.1"/>
    <property type="molecule type" value="Genomic_DNA"/>
</dbReference>
<dbReference type="InterPro" id="IPR001387">
    <property type="entry name" value="Cro/C1-type_HTH"/>
</dbReference>
<name>A0A318PKF0_KOMXY</name>
<dbReference type="CDD" id="cd00093">
    <property type="entry name" value="HTH_XRE"/>
    <property type="match status" value="1"/>
</dbReference>
<comment type="caution">
    <text evidence="2">The sequence shown here is derived from an EMBL/GenBank/DDBJ whole genome shotgun (WGS) entry which is preliminary data.</text>
</comment>
<dbReference type="SMART" id="SM00530">
    <property type="entry name" value="HTH_XRE"/>
    <property type="match status" value="1"/>
</dbReference>
<protein>
    <recommendedName>
        <fullName evidence="1">HTH cro/C1-type domain-containing protein</fullName>
    </recommendedName>
</protein>
<sequence length="97" mass="10926">MFARLLHMKRSRHMTASETRSAFAVRLRMLREAYGREIGIPGLTQREFAEMLGLETERYSTYERGTREPPLSVLASIRALTSVNLNGLIAGDIDKAA</sequence>
<dbReference type="PROSITE" id="PS50943">
    <property type="entry name" value="HTH_CROC1"/>
    <property type="match status" value="1"/>
</dbReference>